<dbReference type="GeneID" id="78085534"/>
<keyword evidence="3" id="KW-1185">Reference proteome</keyword>
<dbReference type="eggNOG" id="COG0438">
    <property type="taxonomic scope" value="Bacteria"/>
</dbReference>
<reference evidence="2 3" key="2">
    <citation type="submission" date="2013-04" db="EMBL/GenBank/DDBJ databases">
        <title>The Genome Sequence of Bilophila wadsworthia 3_1_6.</title>
        <authorList>
            <consortium name="The Broad Institute Genomics Platform"/>
            <person name="Earl A."/>
            <person name="Ward D."/>
            <person name="Feldgarden M."/>
            <person name="Gevers D."/>
            <person name="Sibley C."/>
            <person name="Strauss J."/>
            <person name="Allen-Vercoe E."/>
            <person name="Walker B."/>
            <person name="Young S."/>
            <person name="Zeng Q."/>
            <person name="Gargeya S."/>
            <person name="Fitzgerald M."/>
            <person name="Haas B."/>
            <person name="Abouelleil A."/>
            <person name="Allen A.W."/>
            <person name="Alvarado L."/>
            <person name="Arachchi H.M."/>
            <person name="Berlin A.M."/>
            <person name="Chapman S.B."/>
            <person name="Gainer-Dewar J."/>
            <person name="Goldberg J."/>
            <person name="Griggs A."/>
            <person name="Gujja S."/>
            <person name="Hansen M."/>
            <person name="Howarth C."/>
            <person name="Imamovic A."/>
            <person name="Ireland A."/>
            <person name="Larimer J."/>
            <person name="McCowan C."/>
            <person name="Murphy C."/>
            <person name="Pearson M."/>
            <person name="Poon T.W."/>
            <person name="Priest M."/>
            <person name="Roberts A."/>
            <person name="Saif S."/>
            <person name="Shea T."/>
            <person name="Sisk P."/>
            <person name="Sykes S."/>
            <person name="Wortman J."/>
            <person name="Nusbaum C."/>
            <person name="Birren B."/>
        </authorList>
    </citation>
    <scope>NUCLEOTIDE SEQUENCE [LARGE SCALE GENOMIC DNA]</scope>
    <source>
        <strain evidence="2 3">3_1_6</strain>
    </source>
</reference>
<dbReference type="EMBL" id="ADCP02000001">
    <property type="protein sequence ID" value="EFV43794.1"/>
    <property type="molecule type" value="Genomic_DNA"/>
</dbReference>
<dbReference type="SUPFAM" id="SSF53756">
    <property type="entry name" value="UDP-Glycosyltransferase/glycogen phosphorylase"/>
    <property type="match status" value="1"/>
</dbReference>
<evidence type="ECO:0000259" key="1">
    <source>
        <dbReference type="PROSITE" id="PS50206"/>
    </source>
</evidence>
<evidence type="ECO:0000313" key="2">
    <source>
        <dbReference type="EMBL" id="EFV43794.1"/>
    </source>
</evidence>
<dbReference type="HOGENOM" id="CLU_705284_0_0_7"/>
<organism evidence="2 3">
    <name type="scientific">Bilophila wadsworthia (strain 3_1_6)</name>
    <dbReference type="NCBI Taxonomy" id="563192"/>
    <lineage>
        <taxon>Bacteria</taxon>
        <taxon>Pseudomonadati</taxon>
        <taxon>Thermodesulfobacteriota</taxon>
        <taxon>Desulfovibrionia</taxon>
        <taxon>Desulfovibrionales</taxon>
        <taxon>Desulfovibrionaceae</taxon>
        <taxon>Bilophila</taxon>
    </lineage>
</organism>
<name>E5Y884_BILW3</name>
<dbReference type="AlphaFoldDB" id="E5Y884"/>
<protein>
    <recommendedName>
        <fullName evidence="1">Rhodanese domain-containing protein</fullName>
    </recommendedName>
</protein>
<evidence type="ECO:0000313" key="3">
    <source>
        <dbReference type="Proteomes" id="UP000006034"/>
    </source>
</evidence>
<reference evidence="2 3" key="1">
    <citation type="submission" date="2010-10" db="EMBL/GenBank/DDBJ databases">
        <authorList>
            <consortium name="The Broad Institute Genome Sequencing Platform"/>
            <person name="Ward D."/>
            <person name="Earl A."/>
            <person name="Feldgarden M."/>
            <person name="Young S.K."/>
            <person name="Gargeya S."/>
            <person name="Zeng Q."/>
            <person name="Alvarado L."/>
            <person name="Berlin A."/>
            <person name="Bochicchio J."/>
            <person name="Chapman S.B."/>
            <person name="Chen Z."/>
            <person name="Freedman E."/>
            <person name="Gellesch M."/>
            <person name="Goldberg J."/>
            <person name="Griggs A."/>
            <person name="Gujja S."/>
            <person name="Heilman E."/>
            <person name="Heiman D."/>
            <person name="Howarth C."/>
            <person name="Mehta T."/>
            <person name="Neiman D."/>
            <person name="Pearson M."/>
            <person name="Roberts A."/>
            <person name="Saif S."/>
            <person name="Shea T."/>
            <person name="Shenoy N."/>
            <person name="Sisk P."/>
            <person name="Stolte C."/>
            <person name="Sykes S."/>
            <person name="White J."/>
            <person name="Yandava C."/>
            <person name="Allen-Vercoe E."/>
            <person name="Sibley C."/>
            <person name="Ambrose C.E."/>
            <person name="Strauss J."/>
            <person name="Daigneault M."/>
            <person name="Haas B."/>
            <person name="Nusbaum C."/>
            <person name="Birren B."/>
        </authorList>
    </citation>
    <scope>NUCLEOTIDE SEQUENCE [LARGE SCALE GENOMIC DNA]</scope>
    <source>
        <strain evidence="2 3">3_1_6</strain>
    </source>
</reference>
<comment type="caution">
    <text evidence="2">The sequence shown here is derived from an EMBL/GenBank/DDBJ whole genome shotgun (WGS) entry which is preliminary data.</text>
</comment>
<dbReference type="PROSITE" id="PS50206">
    <property type="entry name" value="RHODANESE_3"/>
    <property type="match status" value="1"/>
</dbReference>
<dbReference type="Proteomes" id="UP000006034">
    <property type="component" value="Unassembled WGS sequence"/>
</dbReference>
<feature type="domain" description="Rhodanese" evidence="1">
    <location>
        <begin position="43"/>
        <end position="92"/>
    </location>
</feature>
<dbReference type="RefSeq" id="WP_005028246.1">
    <property type="nucleotide sequence ID" value="NZ_KE150238.1"/>
</dbReference>
<dbReference type="OrthoDB" id="229694at2"/>
<gene>
    <name evidence="2" type="ORF">HMPREF0179_02400</name>
</gene>
<accession>E5Y884</accession>
<sequence>MMDILHVGMLHYDSFAYHLNFDPDQWGMSIQSITPDSISHVIPDSFDVVVTTCEYDPVSIDMVRHIKALGIPVLLVLDGVLEWRNNWDRPFDRNDAVQVPFLLPAFSDKIACIGRSQARLLEAWGNWGKCEITGCPRLDRLIKKKSQQDKNIVLIASSRTPGFSSEQQQAFYRGFLDVRKYCEQNNIQIEWRITDPIRTWMNLESAPGDFTGKELSEVLEHVRAVISMPSTVVLESMLSGIPTAVIDYTNSPVYVPAAWTITAPEHMGPVVQGLLNPDPKRLLHQDICLHDSLECQTPATPRLIELIRRMGMAHREKRPLPDRILNIPGMVSAMPEQPFPLDACFPRNEFYQNRDMVELQAALEQMKAFLASLPLSELQTRYLLQFSWYKG</sequence>
<proteinExistence type="predicted"/>
<dbReference type="STRING" id="563192.HMPREF0179_02400"/>
<dbReference type="InterPro" id="IPR001763">
    <property type="entry name" value="Rhodanese-like_dom"/>
</dbReference>